<dbReference type="Proteomes" id="UP000001992">
    <property type="component" value="Chromosome"/>
</dbReference>
<dbReference type="BioCyc" id="MSMI420247:GHWZ-1350-MONOMER"/>
<proteinExistence type="predicted"/>
<reference evidence="1 2" key="1">
    <citation type="journal article" date="2007" name="Proc. Natl. Acad. Sci. U.S.A.">
        <title>Genomic and metabolic adaptations of Methanobrevibacter smithii to the human gut.</title>
        <authorList>
            <person name="Samuel B.S."/>
            <person name="Hansen E.E."/>
            <person name="Manchester J.K."/>
            <person name="Coutinho P.M."/>
            <person name="Henrissat B."/>
            <person name="Fulton R."/>
            <person name="Latreille P."/>
            <person name="Kim K."/>
            <person name="Wilson R.K."/>
            <person name="Gordon J.I."/>
        </authorList>
    </citation>
    <scope>NUCLEOTIDE SEQUENCE [LARGE SCALE GENOMIC DNA]</scope>
    <source>
        <strain evidence="2">ATCC 35061 / DSM 861 / OCM 144 / PS</strain>
    </source>
</reference>
<evidence type="ECO:0000313" key="1">
    <source>
        <dbReference type="EMBL" id="ABQ87519.1"/>
    </source>
</evidence>
<dbReference type="HOGENOM" id="CLU_3039107_0_0_2"/>
<dbReference type="KEGG" id="msi:Msm_1314"/>
<dbReference type="EMBL" id="CP000678">
    <property type="protein sequence ID" value="ABQ87519.1"/>
    <property type="molecule type" value="Genomic_DNA"/>
</dbReference>
<evidence type="ECO:0000313" key="2">
    <source>
        <dbReference type="Proteomes" id="UP000001992"/>
    </source>
</evidence>
<name>A5UMU1_METS3</name>
<dbReference type="AlphaFoldDB" id="A5UMU1"/>
<accession>A5UMU1</accession>
<organism evidence="1 2">
    <name type="scientific">Methanobrevibacter smithii (strain ATCC 35061 / DSM 861 / OCM 144 / PS)</name>
    <dbReference type="NCBI Taxonomy" id="420247"/>
    <lineage>
        <taxon>Archaea</taxon>
        <taxon>Methanobacteriati</taxon>
        <taxon>Methanobacteriota</taxon>
        <taxon>Methanomada group</taxon>
        <taxon>Methanobacteria</taxon>
        <taxon>Methanobacteriales</taxon>
        <taxon>Methanobacteriaceae</taxon>
        <taxon>Methanobrevibacter</taxon>
    </lineage>
</organism>
<sequence>MNIVLSVPSKRASLTPTSIPSNLLGFSVKNNAPAVVNLYVSLSLTSTLNLLPPL</sequence>
<gene>
    <name evidence="1" type="ordered locus">Msm_1314</name>
</gene>
<keyword evidence="2" id="KW-1185">Reference proteome</keyword>
<protein>
    <submittedName>
        <fullName evidence="1">Uncharacterized protein</fullName>
    </submittedName>
</protein>
<dbReference type="EnsemblBacteria" id="ABQ87519">
    <property type="protein sequence ID" value="ABQ87519"/>
    <property type="gene ID" value="Msm_1314"/>
</dbReference>